<evidence type="ECO:0000256" key="1">
    <source>
        <dbReference type="SAM" id="MobiDB-lite"/>
    </source>
</evidence>
<gene>
    <name evidence="2" type="ORF">ARMGADRAFT_1022933</name>
</gene>
<dbReference type="InParanoid" id="A0A2H3EAU8"/>
<feature type="compositionally biased region" description="Polar residues" evidence="1">
    <location>
        <begin position="207"/>
        <end position="224"/>
    </location>
</feature>
<evidence type="ECO:0000313" key="3">
    <source>
        <dbReference type="Proteomes" id="UP000217790"/>
    </source>
</evidence>
<dbReference type="AlphaFoldDB" id="A0A2H3EAU8"/>
<keyword evidence="3" id="KW-1185">Reference proteome</keyword>
<protein>
    <submittedName>
        <fullName evidence="2">Uncharacterized protein</fullName>
    </submittedName>
</protein>
<feature type="region of interest" description="Disordered" evidence="1">
    <location>
        <begin position="207"/>
        <end position="241"/>
    </location>
</feature>
<sequence length="347" mass="38661">MSSPTREWDQTWTMATILYSSSYKYFLSRQEPTPEPRNATPGPSNVCRTLTPDATPAEQNVWTTVLDRPTDVAPEPSDKYPMGTWGPEDTSEHLWVWDQPMAPNPAPSFTATNLGLEPEVITICNTDSGPVPILRTPTQVVIPHPDRATMGIQASRPNLMLRTATPVPQTFSPTDSESFGERTPTLLESTIMGTPAETVIHLTSKETTMTGQTSQSLTEPSLDQNRPLPGISGGRTSSNNLTGIADERESQWDTSLLLSKGIPSSEEPEGSRTRSWPEYMRIGTGRYTAQQQETGYETYNKGRQKNRGHWRMPSDCGQNSTMLNYRQRNKEAFNSFQLDEGMFRPAI</sequence>
<evidence type="ECO:0000313" key="2">
    <source>
        <dbReference type="EMBL" id="PBL04536.1"/>
    </source>
</evidence>
<name>A0A2H3EAU8_ARMGA</name>
<dbReference type="Proteomes" id="UP000217790">
    <property type="component" value="Unassembled WGS sequence"/>
</dbReference>
<reference evidence="3" key="1">
    <citation type="journal article" date="2017" name="Nat. Ecol. Evol.">
        <title>Genome expansion and lineage-specific genetic innovations in the forest pathogenic fungi Armillaria.</title>
        <authorList>
            <person name="Sipos G."/>
            <person name="Prasanna A.N."/>
            <person name="Walter M.C."/>
            <person name="O'Connor E."/>
            <person name="Balint B."/>
            <person name="Krizsan K."/>
            <person name="Kiss B."/>
            <person name="Hess J."/>
            <person name="Varga T."/>
            <person name="Slot J."/>
            <person name="Riley R."/>
            <person name="Boka B."/>
            <person name="Rigling D."/>
            <person name="Barry K."/>
            <person name="Lee J."/>
            <person name="Mihaltcheva S."/>
            <person name="LaButti K."/>
            <person name="Lipzen A."/>
            <person name="Waldron R."/>
            <person name="Moloney N.M."/>
            <person name="Sperisen C."/>
            <person name="Kredics L."/>
            <person name="Vagvoelgyi C."/>
            <person name="Patrignani A."/>
            <person name="Fitzpatrick D."/>
            <person name="Nagy I."/>
            <person name="Doyle S."/>
            <person name="Anderson J.B."/>
            <person name="Grigoriev I.V."/>
            <person name="Gueldener U."/>
            <person name="Muensterkoetter M."/>
            <person name="Nagy L.G."/>
        </authorList>
    </citation>
    <scope>NUCLEOTIDE SEQUENCE [LARGE SCALE GENOMIC DNA]</scope>
    <source>
        <strain evidence="3">Ar21-2</strain>
    </source>
</reference>
<dbReference type="EMBL" id="KZ293644">
    <property type="protein sequence ID" value="PBL04536.1"/>
    <property type="molecule type" value="Genomic_DNA"/>
</dbReference>
<accession>A0A2H3EAU8</accession>
<proteinExistence type="predicted"/>
<organism evidence="2 3">
    <name type="scientific">Armillaria gallica</name>
    <name type="common">Bulbous honey fungus</name>
    <name type="synonym">Armillaria bulbosa</name>
    <dbReference type="NCBI Taxonomy" id="47427"/>
    <lineage>
        <taxon>Eukaryota</taxon>
        <taxon>Fungi</taxon>
        <taxon>Dikarya</taxon>
        <taxon>Basidiomycota</taxon>
        <taxon>Agaricomycotina</taxon>
        <taxon>Agaricomycetes</taxon>
        <taxon>Agaricomycetidae</taxon>
        <taxon>Agaricales</taxon>
        <taxon>Marasmiineae</taxon>
        <taxon>Physalacriaceae</taxon>
        <taxon>Armillaria</taxon>
    </lineage>
</organism>